<feature type="domain" description="Zinc-ribbon" evidence="1">
    <location>
        <begin position="794"/>
        <end position="815"/>
    </location>
</feature>
<dbReference type="Proteomes" id="UP001208689">
    <property type="component" value="Chromosome"/>
</dbReference>
<evidence type="ECO:0000313" key="3">
    <source>
        <dbReference type="Proteomes" id="UP001208689"/>
    </source>
</evidence>
<sequence>MKLFYPYPVMFESDPAELIKYNHSVGMLALTPEKNIEIVQELYNPSIWRSFWTQVSDKELEYITLEKDPSDDPKNITWISTQIVKGLEYIIKKGYVFIGLLHLGPQPFDKQITEERSWFRRKTKYFENMPSNYHQNEIYPDLEKKTNSIYTQFIGTGEKFFRQSDSLEKLELQQLSQMSAYFRGSLCGIFGTNIVSKKRFQFVILSQNITKEKTLQPLSLDKKGRDTVEQLIKMKQFSPTGGFKLDYGIWALQNLPQWRSMEILPQFSKPILKYNQYLKDLMAGNPSHFEYVDTLIPSNPFNLEKVSEMLAHDERNEPQEREKDLTEKTQTQLEKIAIPPLNLTKITTESQSTPNSQLEKPELAKIALKPLKTIAIPKIEKTTPNKLSESQPSEEEYEDVFNRSPSDVNFNQNDNQVMDPNNMDKILQAGTAALESDFGDFGSIDPSLMAQQDIFKDLEASLAAMSELDDLAQKDEAISRVFYPPPTLISYANKEGMQIGGSVCMISMGVGRNIWMIPELRRMQMWANFWSQEEVEGNPQIKDFIAMDEKDIESPDELEDMLQKAFIRIRRNNQIFLGLTELEGNGFEDNVFEELELPGDEIQKLIEIHHKRRTDTEFPKITQDSWIEMRYFGRAKTIEFLTNPNSHGALDIAADSVEDPRFQKGKICGIMCVDEEAANLFILSDNLDDLSQEITPYSIDQSTLQKMFTLIESEGLTPVSWCKMSFGYESFETLSLWDDIKDGVIFPIIREKYEQYIQKMLHIKRREDNLRLKIEAHFPDFHEFEETMSENAIKCPNCGTENPDGSNFCVACGNKIVS</sequence>
<gene>
    <name evidence="2" type="ORF">NEF87_003726</name>
</gene>
<reference evidence="2" key="1">
    <citation type="submission" date="2022-09" db="EMBL/GenBank/DDBJ databases">
        <title>Actin cytoskeleton and complex cell architecture in an #Asgard archaeon.</title>
        <authorList>
            <person name="Ponce Toledo R.I."/>
            <person name="Schleper C."/>
            <person name="Rodrigues Oliveira T."/>
            <person name="Wollweber F."/>
            <person name="Xu J."/>
            <person name="Rittmann S."/>
            <person name="Klingl A."/>
            <person name="Pilhofer M."/>
        </authorList>
    </citation>
    <scope>NUCLEOTIDE SEQUENCE</scope>
    <source>
        <strain evidence="2">B-35</strain>
    </source>
</reference>
<dbReference type="InterPro" id="IPR026870">
    <property type="entry name" value="Zinc_ribbon_dom"/>
</dbReference>
<protein>
    <recommendedName>
        <fullName evidence="1">Zinc-ribbon domain-containing protein</fullName>
    </recommendedName>
</protein>
<name>A0ABY6HV97_9ARCH</name>
<accession>A0ABY6HV97</accession>
<evidence type="ECO:0000259" key="1">
    <source>
        <dbReference type="Pfam" id="PF13240"/>
    </source>
</evidence>
<dbReference type="Pfam" id="PF13240">
    <property type="entry name" value="Zn_Ribbon_1"/>
    <property type="match status" value="1"/>
</dbReference>
<proteinExistence type="predicted"/>
<evidence type="ECO:0000313" key="2">
    <source>
        <dbReference type="EMBL" id="UYP47441.1"/>
    </source>
</evidence>
<keyword evidence="3" id="KW-1185">Reference proteome</keyword>
<dbReference type="EMBL" id="CP104013">
    <property type="protein sequence ID" value="UYP47441.1"/>
    <property type="molecule type" value="Genomic_DNA"/>
</dbReference>
<organism evidence="2 3">
    <name type="scientific">Candidatus Lokiarchaeum ossiferum</name>
    <dbReference type="NCBI Taxonomy" id="2951803"/>
    <lineage>
        <taxon>Archaea</taxon>
        <taxon>Promethearchaeati</taxon>
        <taxon>Promethearchaeota</taxon>
        <taxon>Promethearchaeia</taxon>
        <taxon>Promethearchaeales</taxon>
        <taxon>Promethearchaeaceae</taxon>
        <taxon>Candidatus Lokiarchaeum</taxon>
    </lineage>
</organism>